<proteinExistence type="predicted"/>
<evidence type="ECO:0000313" key="6">
    <source>
        <dbReference type="Proteomes" id="UP000319160"/>
    </source>
</evidence>
<keyword evidence="2" id="KW-0808">Transferase</keyword>
<keyword evidence="6" id="KW-1185">Reference proteome</keyword>
<sequence>MAARSLEQLSSIVSRNAAALSQKLESQKTSSPTVHNIDGPSLSEIDSVAANELANAARELQALALSPGRQLHLLAFSLFDSTAVGTLLEFNIPELVPLEGTISLSELAAKSGLLEDKLTRIVRYAITIFIFHEPKPGYVAHTALSAALARDPKFGDFLRLALVDLAPINAALPVAVRKWPQTEAIDESAVQVAFNTDLPWFQWLSTDATKQERFDKGMSGFSRIEGNVAGRSGLIDIAAYPWGITLPSDAVVVDVGGGFGHFSKALAAAFPSFKITVQDREEVITVARKAGPSPVEFQIHSFWDPNPLKGADAYFLRQVIHDWPRKEAINILRALTPALKPGARVLISEFMVPELADDDLIEAKLIREMDLQMMAITNAKERTKDEVVELFTGADSRFHFNAWYQSPEDRKVCIFEAIWEP</sequence>
<evidence type="ECO:0000256" key="2">
    <source>
        <dbReference type="ARBA" id="ARBA00022679"/>
    </source>
</evidence>
<dbReference type="InterPro" id="IPR036390">
    <property type="entry name" value="WH_DNA-bd_sf"/>
</dbReference>
<dbReference type="PANTHER" id="PTHR43712:SF5">
    <property type="entry name" value="O-METHYLTRANSFERASE ASQN-RELATED"/>
    <property type="match status" value="1"/>
</dbReference>
<evidence type="ECO:0000259" key="4">
    <source>
        <dbReference type="Pfam" id="PF00891"/>
    </source>
</evidence>
<keyword evidence="1" id="KW-0489">Methyltransferase</keyword>
<keyword evidence="3" id="KW-0949">S-adenosyl-L-methionine</keyword>
<reference evidence="6" key="1">
    <citation type="submission" date="2019-06" db="EMBL/GenBank/DDBJ databases">
        <title>Draft genome sequence of the griseofulvin-producing fungus Xylaria cubensis strain G536.</title>
        <authorList>
            <person name="Mead M.E."/>
            <person name="Raja H.A."/>
            <person name="Steenwyk J.L."/>
            <person name="Knowles S.L."/>
            <person name="Oberlies N.H."/>
            <person name="Rokas A."/>
        </authorList>
    </citation>
    <scope>NUCLEOTIDE SEQUENCE [LARGE SCALE GENOMIC DNA]</scope>
    <source>
        <strain evidence="6">G536</strain>
    </source>
</reference>
<dbReference type="Pfam" id="PF00891">
    <property type="entry name" value="Methyltransf_2"/>
    <property type="match status" value="1"/>
</dbReference>
<organism evidence="5 6">
    <name type="scientific">Xylaria flabelliformis</name>
    <dbReference type="NCBI Taxonomy" id="2512241"/>
    <lineage>
        <taxon>Eukaryota</taxon>
        <taxon>Fungi</taxon>
        <taxon>Dikarya</taxon>
        <taxon>Ascomycota</taxon>
        <taxon>Pezizomycotina</taxon>
        <taxon>Sordariomycetes</taxon>
        <taxon>Xylariomycetidae</taxon>
        <taxon>Xylariales</taxon>
        <taxon>Xylariaceae</taxon>
        <taxon>Xylaria</taxon>
    </lineage>
</organism>
<feature type="domain" description="O-methyltransferase C-terminal" evidence="4">
    <location>
        <begin position="199"/>
        <end position="394"/>
    </location>
</feature>
<dbReference type="InterPro" id="IPR029063">
    <property type="entry name" value="SAM-dependent_MTases_sf"/>
</dbReference>
<dbReference type="PROSITE" id="PS51683">
    <property type="entry name" value="SAM_OMT_II"/>
    <property type="match status" value="1"/>
</dbReference>
<gene>
    <name evidence="5" type="ORF">FHL15_009342</name>
</gene>
<dbReference type="InterPro" id="IPR016461">
    <property type="entry name" value="COMT-like"/>
</dbReference>
<dbReference type="InterPro" id="IPR036388">
    <property type="entry name" value="WH-like_DNA-bd_sf"/>
</dbReference>
<evidence type="ECO:0000256" key="1">
    <source>
        <dbReference type="ARBA" id="ARBA00022603"/>
    </source>
</evidence>
<dbReference type="OrthoDB" id="1606438at2759"/>
<evidence type="ECO:0000256" key="3">
    <source>
        <dbReference type="ARBA" id="ARBA00022691"/>
    </source>
</evidence>
<dbReference type="InterPro" id="IPR001077">
    <property type="entry name" value="COMT_C"/>
</dbReference>
<dbReference type="Gene3D" id="3.40.50.150">
    <property type="entry name" value="Vaccinia Virus protein VP39"/>
    <property type="match status" value="1"/>
</dbReference>
<dbReference type="GO" id="GO:0032259">
    <property type="term" value="P:methylation"/>
    <property type="evidence" value="ECO:0007669"/>
    <property type="project" value="UniProtKB-KW"/>
</dbReference>
<dbReference type="Gene3D" id="1.10.10.10">
    <property type="entry name" value="Winged helix-like DNA-binding domain superfamily/Winged helix DNA-binding domain"/>
    <property type="match status" value="1"/>
</dbReference>
<name>A0A553HP70_9PEZI</name>
<dbReference type="GO" id="GO:0008171">
    <property type="term" value="F:O-methyltransferase activity"/>
    <property type="evidence" value="ECO:0007669"/>
    <property type="project" value="InterPro"/>
</dbReference>
<dbReference type="PANTHER" id="PTHR43712">
    <property type="entry name" value="PUTATIVE (AFU_ORTHOLOGUE AFUA_4G14580)-RELATED"/>
    <property type="match status" value="1"/>
</dbReference>
<dbReference type="AlphaFoldDB" id="A0A553HP70"/>
<dbReference type="Proteomes" id="UP000319160">
    <property type="component" value="Unassembled WGS sequence"/>
</dbReference>
<dbReference type="SUPFAM" id="SSF53335">
    <property type="entry name" value="S-adenosyl-L-methionine-dependent methyltransferases"/>
    <property type="match status" value="1"/>
</dbReference>
<dbReference type="SUPFAM" id="SSF46785">
    <property type="entry name" value="Winged helix' DNA-binding domain"/>
    <property type="match status" value="1"/>
</dbReference>
<protein>
    <recommendedName>
        <fullName evidence="4">O-methyltransferase C-terminal domain-containing protein</fullName>
    </recommendedName>
</protein>
<comment type="caution">
    <text evidence="5">The sequence shown here is derived from an EMBL/GenBank/DDBJ whole genome shotgun (WGS) entry which is preliminary data.</text>
</comment>
<accession>A0A553HP70</accession>
<dbReference type="EMBL" id="VFLP01000063">
    <property type="protein sequence ID" value="TRX89752.1"/>
    <property type="molecule type" value="Genomic_DNA"/>
</dbReference>
<evidence type="ECO:0000313" key="5">
    <source>
        <dbReference type="EMBL" id="TRX89752.1"/>
    </source>
</evidence>